<evidence type="ECO:0000313" key="2">
    <source>
        <dbReference type="EnsemblMetazoa" id="BGLB039769-PA"/>
    </source>
</evidence>
<organism evidence="2 3">
    <name type="scientific">Biomphalaria glabrata</name>
    <name type="common">Bloodfluke planorb</name>
    <name type="synonym">Freshwater snail</name>
    <dbReference type="NCBI Taxonomy" id="6526"/>
    <lineage>
        <taxon>Eukaryota</taxon>
        <taxon>Metazoa</taxon>
        <taxon>Spiralia</taxon>
        <taxon>Lophotrochozoa</taxon>
        <taxon>Mollusca</taxon>
        <taxon>Gastropoda</taxon>
        <taxon>Heterobranchia</taxon>
        <taxon>Euthyneura</taxon>
        <taxon>Panpulmonata</taxon>
        <taxon>Hygrophila</taxon>
        <taxon>Lymnaeoidea</taxon>
        <taxon>Planorbidae</taxon>
        <taxon>Biomphalaria</taxon>
    </lineage>
</organism>
<dbReference type="VEuPathDB" id="VectorBase:BGLB039769"/>
<dbReference type="EnsemblMetazoa" id="BGLB039769-RA">
    <property type="protein sequence ID" value="BGLB039769-PA"/>
    <property type="gene ID" value="BGLB039769"/>
</dbReference>
<evidence type="ECO:0000259" key="1">
    <source>
        <dbReference type="Pfam" id="PF17039"/>
    </source>
</evidence>
<reference evidence="2" key="1">
    <citation type="submission" date="2020-05" db="UniProtKB">
        <authorList>
            <consortium name="EnsemblMetazoa"/>
        </authorList>
    </citation>
    <scope>IDENTIFICATION</scope>
    <source>
        <strain evidence="2">BB02</strain>
    </source>
</reference>
<dbReference type="Pfam" id="PF17039">
    <property type="entry name" value="Glyco_tran_10_N"/>
    <property type="match status" value="1"/>
</dbReference>
<dbReference type="Proteomes" id="UP000076420">
    <property type="component" value="Unassembled WGS sequence"/>
</dbReference>
<proteinExistence type="predicted"/>
<dbReference type="KEGG" id="bgt:106059689"/>
<sequence>MRFYLSRLCFICVLSVTASLILMLILRESSILSSKFFYDVQKGRRRYASLIGSEVSGSNGLITKAGPAHDWTTNHTCKPTHYVKCQGDTTPKLDTNRTFGIGILERPPVMRLPQVFDRKDVLSVFDLTECQYTNCYFQDTKITESTSIVIIFLTYLNDKFKIEKRWPHQLYAAYTYETPFYLYAQLMQDPKSYWNSKFNLTISYRTDSDIFEAYGILHFKPRPIEARPNY</sequence>
<protein>
    <recommendedName>
        <fullName evidence="1">Fucosyltransferase N-terminal domain-containing protein</fullName>
    </recommendedName>
</protein>
<dbReference type="SUPFAM" id="SSF53756">
    <property type="entry name" value="UDP-Glycosyltransferase/glycogen phosphorylase"/>
    <property type="match status" value="1"/>
</dbReference>
<dbReference type="AlphaFoldDB" id="A0A2C9M8V0"/>
<accession>A0A2C9M8V0</accession>
<name>A0A2C9M8V0_BIOGL</name>
<gene>
    <name evidence="2" type="primary">106059689</name>
</gene>
<dbReference type="InterPro" id="IPR031481">
    <property type="entry name" value="Glyco_tran_10_N"/>
</dbReference>
<feature type="domain" description="Fucosyltransferase N-terminal" evidence="1">
    <location>
        <begin position="124"/>
        <end position="215"/>
    </location>
</feature>
<evidence type="ECO:0000313" key="3">
    <source>
        <dbReference type="Proteomes" id="UP000076420"/>
    </source>
</evidence>
<dbReference type="VEuPathDB" id="VectorBase:BGLAX_039144"/>